<dbReference type="EMBL" id="BJXW01000038">
    <property type="protein sequence ID" value="GEN32337.1"/>
    <property type="molecule type" value="Genomic_DNA"/>
</dbReference>
<protein>
    <recommendedName>
        <fullName evidence="3">DUF3800 domain-containing protein</fullName>
    </recommendedName>
</protein>
<dbReference type="Pfam" id="PF12686">
    <property type="entry name" value="DUF3800"/>
    <property type="match status" value="1"/>
</dbReference>
<sequence>MKYNIFFDESNKLDAEKKYSYYGAFGVEQSLCDSIVMDINKILRITGKKSEYHFTEYKNDKDIAPYIYCLHHFIKTNLQINIFVVDNAIAFNFARNADITVTELRNLFYVKIPERLFYGLTRGLSNDYRTVEIVVDHSPEYGRMKVYSKLKQQMNAHAIYRGMKYYVNKAWYKESHKSIPLQIVDLFMGIVVFLMEKSYLNIDDDKPIIKADLIYRFLIEENNIDLFQQHINIFKWDGQKDIIHEVNISDYLSQFMAFKTQFDINEMTKIMRIRKPNDSTKDIRLKIGYSNNQLRMLLGYLDQLDGKGRNTFIMKNYYKNFKT</sequence>
<gene>
    <name evidence="1" type="ORF">CQU01_25750</name>
</gene>
<evidence type="ECO:0000313" key="1">
    <source>
        <dbReference type="EMBL" id="GEN32337.1"/>
    </source>
</evidence>
<dbReference type="RefSeq" id="WP_146938691.1">
    <property type="nucleotide sequence ID" value="NZ_BJXW01000038.1"/>
</dbReference>
<dbReference type="InterPro" id="IPR024524">
    <property type="entry name" value="DUF3800"/>
</dbReference>
<dbReference type="Proteomes" id="UP000321491">
    <property type="component" value="Unassembled WGS sequence"/>
</dbReference>
<name>A0A511V092_9BACI</name>
<evidence type="ECO:0008006" key="3">
    <source>
        <dbReference type="Google" id="ProtNLM"/>
    </source>
</evidence>
<proteinExistence type="predicted"/>
<dbReference type="OrthoDB" id="2567918at2"/>
<evidence type="ECO:0000313" key="2">
    <source>
        <dbReference type="Proteomes" id="UP000321491"/>
    </source>
</evidence>
<organism evidence="1 2">
    <name type="scientific">Cerasibacillus quisquiliarum</name>
    <dbReference type="NCBI Taxonomy" id="227865"/>
    <lineage>
        <taxon>Bacteria</taxon>
        <taxon>Bacillati</taxon>
        <taxon>Bacillota</taxon>
        <taxon>Bacilli</taxon>
        <taxon>Bacillales</taxon>
        <taxon>Bacillaceae</taxon>
        <taxon>Cerasibacillus</taxon>
    </lineage>
</organism>
<dbReference type="AlphaFoldDB" id="A0A511V092"/>
<keyword evidence="2" id="KW-1185">Reference proteome</keyword>
<accession>A0A511V092</accession>
<comment type="caution">
    <text evidence="1">The sequence shown here is derived from an EMBL/GenBank/DDBJ whole genome shotgun (WGS) entry which is preliminary data.</text>
</comment>
<reference evidence="1 2" key="1">
    <citation type="submission" date="2019-07" db="EMBL/GenBank/DDBJ databases">
        <title>Whole genome shotgun sequence of Cerasibacillus quisquiliarum NBRC 102429.</title>
        <authorList>
            <person name="Hosoyama A."/>
            <person name="Uohara A."/>
            <person name="Ohji S."/>
            <person name="Ichikawa N."/>
        </authorList>
    </citation>
    <scope>NUCLEOTIDE SEQUENCE [LARGE SCALE GENOMIC DNA]</scope>
    <source>
        <strain evidence="1 2">NBRC 102429</strain>
    </source>
</reference>